<accession>A0A4Q9LKX8</accession>
<evidence type="ECO:0000256" key="1">
    <source>
        <dbReference type="ARBA" id="ARBA00004123"/>
    </source>
</evidence>
<dbReference type="PANTHER" id="PTHR12709">
    <property type="entry name" value="DNA-DIRECTED RNA POLYMERASE II, III"/>
    <property type="match status" value="1"/>
</dbReference>
<dbReference type="InterPro" id="IPR036898">
    <property type="entry name" value="RNA_pol_Rpb7-like_N_sf"/>
</dbReference>
<keyword evidence="4" id="KW-0804">Transcription</keyword>
<dbReference type="Gene3D" id="2.40.50.140">
    <property type="entry name" value="Nucleic acid-binding proteins"/>
    <property type="match status" value="1"/>
</dbReference>
<evidence type="ECO:0000313" key="6">
    <source>
        <dbReference type="EMBL" id="TBU08874.1"/>
    </source>
</evidence>
<name>A0A4Q9LKX8_9MICR</name>
<reference evidence="6 7" key="1">
    <citation type="submission" date="2017-12" db="EMBL/GenBank/DDBJ databases">
        <authorList>
            <person name="Pombert J.-F."/>
            <person name="Haag K.L."/>
            <person name="Ebert D."/>
        </authorList>
    </citation>
    <scope>NUCLEOTIDE SEQUENCE [LARGE SCALE GENOMIC DNA]</scope>
    <source>
        <strain evidence="6">IL-BN-2</strain>
    </source>
</reference>
<feature type="domain" description="RNA polymerase III subunit Rpc25" evidence="5">
    <location>
        <begin position="79"/>
        <end position="156"/>
    </location>
</feature>
<dbReference type="InterPro" id="IPR012340">
    <property type="entry name" value="NA-bd_OB-fold"/>
</dbReference>
<dbReference type="GO" id="GO:0005666">
    <property type="term" value="C:RNA polymerase III complex"/>
    <property type="evidence" value="ECO:0007669"/>
    <property type="project" value="TreeGrafter"/>
</dbReference>
<comment type="caution">
    <text evidence="6">The sequence shown here is derived from an EMBL/GenBank/DDBJ whole genome shotgun (WGS) entry which is preliminary data.</text>
</comment>
<comment type="similarity">
    <text evidence="2">Belongs to the eukaryotic RPB7/RPC8 RNA polymerase subunit family.</text>
</comment>
<evidence type="ECO:0000259" key="5">
    <source>
        <dbReference type="Pfam" id="PF08292"/>
    </source>
</evidence>
<keyword evidence="3 6" id="KW-0240">DNA-directed RNA polymerase</keyword>
<dbReference type="Proteomes" id="UP000293045">
    <property type="component" value="Unassembled WGS sequence"/>
</dbReference>
<dbReference type="SUPFAM" id="SSF50249">
    <property type="entry name" value="Nucleic acid-binding proteins"/>
    <property type="match status" value="1"/>
</dbReference>
<dbReference type="InterPro" id="IPR013238">
    <property type="entry name" value="RNA_pol_III_Rbc25"/>
</dbReference>
<dbReference type="InterPro" id="IPR045113">
    <property type="entry name" value="Rpb7-like"/>
</dbReference>
<organism evidence="6 7">
    <name type="scientific">Hamiltosporidium magnivora</name>
    <dbReference type="NCBI Taxonomy" id="148818"/>
    <lineage>
        <taxon>Eukaryota</taxon>
        <taxon>Fungi</taxon>
        <taxon>Fungi incertae sedis</taxon>
        <taxon>Microsporidia</taxon>
        <taxon>Dubosqiidae</taxon>
        <taxon>Hamiltosporidium</taxon>
    </lineage>
</organism>
<proteinExistence type="inferred from homology"/>
<dbReference type="Gene3D" id="3.30.1490.120">
    <property type="entry name" value="RNA polymerase Rpb7-like, N-terminal domain"/>
    <property type="match status" value="1"/>
</dbReference>
<sequence>MFIIAQIEDVVKLTLDDLDLNIKIIQELNIKYTNNVINNIGLAISIEKLRKIYHYKIVDGYLHASVKFDVIFFKFFENETIYAKIYKQEENGIWLALPFFMNIFVKEENLPKDSSKTFTNSKNNRKNVLWYWMYKDSKLYFKNNETVRFKVTKIEFSPFLVYGRMNDPGLGPISWW</sequence>
<dbReference type="GO" id="GO:0006384">
    <property type="term" value="P:transcription initiation at RNA polymerase III promoter"/>
    <property type="evidence" value="ECO:0007669"/>
    <property type="project" value="TreeGrafter"/>
</dbReference>
<comment type="subcellular location">
    <subcellularLocation>
        <location evidence="1">Nucleus</location>
    </subcellularLocation>
</comment>
<dbReference type="PANTHER" id="PTHR12709:SF1">
    <property type="entry name" value="DNA-DIRECTED RNA POLYMERASE III SUBUNIT RPC8"/>
    <property type="match status" value="1"/>
</dbReference>
<dbReference type="Pfam" id="PF08292">
    <property type="entry name" value="RNA_pol_Rbc25"/>
    <property type="match status" value="1"/>
</dbReference>
<gene>
    <name evidence="6" type="ORF">CWI39_0132p0020</name>
</gene>
<dbReference type="AlphaFoldDB" id="A0A4Q9LKX8"/>
<dbReference type="VEuPathDB" id="MicrosporidiaDB:CWI39_0132p0020"/>
<evidence type="ECO:0000256" key="2">
    <source>
        <dbReference type="ARBA" id="ARBA00009307"/>
    </source>
</evidence>
<evidence type="ECO:0000313" key="7">
    <source>
        <dbReference type="Proteomes" id="UP000293045"/>
    </source>
</evidence>
<dbReference type="EMBL" id="PIXR01000132">
    <property type="protein sequence ID" value="TBU08874.1"/>
    <property type="molecule type" value="Genomic_DNA"/>
</dbReference>
<protein>
    <submittedName>
        <fullName evidence="6">Subunit Rpc8 of DNA-directed RNA polymerase III</fullName>
    </submittedName>
</protein>
<evidence type="ECO:0000256" key="3">
    <source>
        <dbReference type="ARBA" id="ARBA00022478"/>
    </source>
</evidence>
<evidence type="ECO:0000256" key="4">
    <source>
        <dbReference type="ARBA" id="ARBA00023163"/>
    </source>
</evidence>
<dbReference type="VEuPathDB" id="MicrosporidiaDB:CWI36_0285p0040"/>
<dbReference type="SUPFAM" id="SSF88798">
    <property type="entry name" value="N-terminal, heterodimerisation domain of RBP7 (RpoE)"/>
    <property type="match status" value="1"/>
</dbReference>